<reference evidence="3 4" key="1">
    <citation type="submission" date="2018-12" db="EMBL/GenBank/DDBJ databases">
        <authorList>
            <person name="Grouzdev D.S."/>
            <person name="Krutkina M.S."/>
        </authorList>
    </citation>
    <scope>NUCLEOTIDE SEQUENCE [LARGE SCALE GENOMIC DNA]</scope>
    <source>
        <strain evidence="3 4">RmlP026</strain>
    </source>
</reference>
<dbReference type="Pfam" id="PF13472">
    <property type="entry name" value="Lipase_GDSL_2"/>
    <property type="match status" value="1"/>
</dbReference>
<dbReference type="EMBL" id="QYBB01000003">
    <property type="protein sequence ID" value="RYC33155.1"/>
    <property type="molecule type" value="Genomic_DNA"/>
</dbReference>
<dbReference type="Gene3D" id="3.40.50.1110">
    <property type="entry name" value="SGNH hydrolase"/>
    <property type="match status" value="1"/>
</dbReference>
<feature type="domain" description="SGNH hydrolase-type esterase" evidence="2">
    <location>
        <begin position="67"/>
        <end position="227"/>
    </location>
</feature>
<organism evidence="3 4">
    <name type="scientific">Lichenibacterium minor</name>
    <dbReference type="NCBI Taxonomy" id="2316528"/>
    <lineage>
        <taxon>Bacteria</taxon>
        <taxon>Pseudomonadati</taxon>
        <taxon>Pseudomonadota</taxon>
        <taxon>Alphaproteobacteria</taxon>
        <taxon>Hyphomicrobiales</taxon>
        <taxon>Lichenihabitantaceae</taxon>
        <taxon>Lichenibacterium</taxon>
    </lineage>
</organism>
<evidence type="ECO:0000259" key="2">
    <source>
        <dbReference type="Pfam" id="PF13472"/>
    </source>
</evidence>
<gene>
    <name evidence="3" type="ORF">D3273_04600</name>
</gene>
<protein>
    <submittedName>
        <fullName evidence="3">Arylesterase</fullName>
    </submittedName>
</protein>
<dbReference type="InterPro" id="IPR051532">
    <property type="entry name" value="Ester_Hydrolysis_Enzymes"/>
</dbReference>
<dbReference type="OrthoDB" id="9786188at2"/>
<dbReference type="PROSITE" id="PS01098">
    <property type="entry name" value="LIPASE_GDSL_SER"/>
    <property type="match status" value="1"/>
</dbReference>
<feature type="region of interest" description="Disordered" evidence="1">
    <location>
        <begin position="1"/>
        <end position="38"/>
    </location>
</feature>
<dbReference type="GO" id="GO:0006629">
    <property type="term" value="P:lipid metabolic process"/>
    <property type="evidence" value="ECO:0007669"/>
    <property type="project" value="InterPro"/>
</dbReference>
<dbReference type="Proteomes" id="UP000290759">
    <property type="component" value="Unassembled WGS sequence"/>
</dbReference>
<dbReference type="InterPro" id="IPR008265">
    <property type="entry name" value="Lipase_GDSL_AS"/>
</dbReference>
<reference evidence="3 4" key="2">
    <citation type="submission" date="2019-02" db="EMBL/GenBank/DDBJ databases">
        <title>'Lichenibacterium ramalinii' gen. nov. sp. nov., 'Lichenibacterium minor' gen. nov. sp. nov.</title>
        <authorList>
            <person name="Pankratov T."/>
        </authorList>
    </citation>
    <scope>NUCLEOTIDE SEQUENCE [LARGE SCALE GENOMIC DNA]</scope>
    <source>
        <strain evidence="3 4">RmlP026</strain>
    </source>
</reference>
<sequence length="253" mass="26625">MDSGRRPPQTHVHTVERDRSLNHHRPSKPRARRPHPYGPARLRCQLAAAVLFVASAGPALATTTIAAFGDSLSAGYQLPADAAFPAVLEAALRRDGYDVRVNNAAVSGDTTQGGLARLDWSVPDGTDLAIVELGANDMLRGVDTGVTAKNLADIVGGLQKRGIRVLLAGMYAATELDAAYRERFAAIYPGLAKRDGVPLYPFFLAGLIGHPELHLADGMHPNAAGVRAIVGNMLPTVEETLKGMGVAPSGVKG</sequence>
<evidence type="ECO:0000256" key="1">
    <source>
        <dbReference type="SAM" id="MobiDB-lite"/>
    </source>
</evidence>
<evidence type="ECO:0000313" key="3">
    <source>
        <dbReference type="EMBL" id="RYC33155.1"/>
    </source>
</evidence>
<dbReference type="GO" id="GO:0004622">
    <property type="term" value="F:phosphatidylcholine lysophospholipase activity"/>
    <property type="evidence" value="ECO:0007669"/>
    <property type="project" value="TreeGrafter"/>
</dbReference>
<proteinExistence type="predicted"/>
<dbReference type="InterPro" id="IPR036514">
    <property type="entry name" value="SGNH_hydro_sf"/>
</dbReference>
<evidence type="ECO:0000313" key="4">
    <source>
        <dbReference type="Proteomes" id="UP000290759"/>
    </source>
</evidence>
<comment type="caution">
    <text evidence="3">The sequence shown here is derived from an EMBL/GenBank/DDBJ whole genome shotgun (WGS) entry which is preliminary data.</text>
</comment>
<dbReference type="AlphaFoldDB" id="A0A4Q2UEB2"/>
<feature type="compositionally biased region" description="Basic residues" evidence="1">
    <location>
        <begin position="22"/>
        <end position="35"/>
    </location>
</feature>
<dbReference type="PANTHER" id="PTHR30383">
    <property type="entry name" value="THIOESTERASE 1/PROTEASE 1/LYSOPHOSPHOLIPASE L1"/>
    <property type="match status" value="1"/>
</dbReference>
<keyword evidence="4" id="KW-1185">Reference proteome</keyword>
<dbReference type="CDD" id="cd01822">
    <property type="entry name" value="Lysophospholipase_L1_like"/>
    <property type="match status" value="1"/>
</dbReference>
<accession>A0A4Q2UEB2</accession>
<dbReference type="SUPFAM" id="SSF52266">
    <property type="entry name" value="SGNH hydrolase"/>
    <property type="match status" value="1"/>
</dbReference>
<dbReference type="InterPro" id="IPR013830">
    <property type="entry name" value="SGNH_hydro"/>
</dbReference>
<dbReference type="PANTHER" id="PTHR30383:SF24">
    <property type="entry name" value="THIOESTERASE 1_PROTEASE 1_LYSOPHOSPHOLIPASE L1"/>
    <property type="match status" value="1"/>
</dbReference>
<name>A0A4Q2UEB2_9HYPH</name>